<proteinExistence type="predicted"/>
<reference evidence="2" key="1">
    <citation type="submission" date="2018-11" db="EMBL/GenBank/DDBJ databases">
        <authorList>
            <person name="Alioto T."/>
            <person name="Alioto T."/>
        </authorList>
    </citation>
    <scope>NUCLEOTIDE SEQUENCE</scope>
</reference>
<keyword evidence="3" id="KW-1185">Reference proteome</keyword>
<dbReference type="Proteomes" id="UP000596742">
    <property type="component" value="Unassembled WGS sequence"/>
</dbReference>
<feature type="transmembrane region" description="Helical" evidence="1">
    <location>
        <begin position="140"/>
        <end position="162"/>
    </location>
</feature>
<dbReference type="Pfam" id="PF21534">
    <property type="entry name" value="Rost"/>
    <property type="match status" value="1"/>
</dbReference>
<dbReference type="GO" id="GO:0016020">
    <property type="term" value="C:membrane"/>
    <property type="evidence" value="ECO:0007669"/>
    <property type="project" value="TreeGrafter"/>
</dbReference>
<dbReference type="PANTHER" id="PTHR12242:SF1">
    <property type="entry name" value="MYND-TYPE DOMAIN-CONTAINING PROTEIN"/>
    <property type="match status" value="1"/>
</dbReference>
<dbReference type="PANTHER" id="PTHR12242">
    <property type="entry name" value="OS02G0130600 PROTEIN-RELATED"/>
    <property type="match status" value="1"/>
</dbReference>
<feature type="transmembrane region" description="Helical" evidence="1">
    <location>
        <begin position="35"/>
        <end position="54"/>
    </location>
</feature>
<sequence>MTRCDDLKKEFQCSSFVFNHDSPKLFVLAECGPRILYPIWSGFWLVWHIVWFSLDPYNAYKNGGDGDPYYFIYLTNWGYMLVGFYNLVDFIVTLYVHVRRSDIVHLSPKSAGDPTSIEKHAINSVYVLLSFFVCAKPVRLLHVIYPLVIGVIYVIFSVIYQVGGDGVAIYPVLDWDQAGTTIIYVVVLTCIGVPVVHMAFFAMYQLRIFIHDKCCNKRKICKRLLIPDINETHVHRCDIRYPYSVARYAFYFIQVKLFGQENAQKIMILNPSRTRTSLELNFNEDHNNVWLFTECGPRILYPIWSGFWRSDIVHLSPKSDNNMMHSLIRKIKCHVGGDGAAIYPVLDWDQAETTIIYFVVLTCIGVPVVHMDFFAMYQLRIFIHDKRYAKNIVQCCTEQTAIRTGESGVTSYM</sequence>
<keyword evidence="1" id="KW-0812">Transmembrane</keyword>
<evidence type="ECO:0000256" key="1">
    <source>
        <dbReference type="SAM" id="Phobius"/>
    </source>
</evidence>
<organism evidence="2 3">
    <name type="scientific">Mytilus galloprovincialis</name>
    <name type="common">Mediterranean mussel</name>
    <dbReference type="NCBI Taxonomy" id="29158"/>
    <lineage>
        <taxon>Eukaryota</taxon>
        <taxon>Metazoa</taxon>
        <taxon>Spiralia</taxon>
        <taxon>Lophotrochozoa</taxon>
        <taxon>Mollusca</taxon>
        <taxon>Bivalvia</taxon>
        <taxon>Autobranchia</taxon>
        <taxon>Pteriomorphia</taxon>
        <taxon>Mytilida</taxon>
        <taxon>Mytiloidea</taxon>
        <taxon>Mytilidae</taxon>
        <taxon>Mytilinae</taxon>
        <taxon>Mytilus</taxon>
    </lineage>
</organism>
<keyword evidence="1" id="KW-1133">Transmembrane helix</keyword>
<feature type="transmembrane region" description="Helical" evidence="1">
    <location>
        <begin position="74"/>
        <end position="96"/>
    </location>
</feature>
<keyword evidence="1" id="KW-0472">Membrane</keyword>
<feature type="transmembrane region" description="Helical" evidence="1">
    <location>
        <begin position="182"/>
        <end position="204"/>
    </location>
</feature>
<protein>
    <submittedName>
        <fullName evidence="2">Uncharacterized protein</fullName>
    </submittedName>
</protein>
<evidence type="ECO:0000313" key="3">
    <source>
        <dbReference type="Proteomes" id="UP000596742"/>
    </source>
</evidence>
<dbReference type="EMBL" id="UYJE01009866">
    <property type="protein sequence ID" value="VDI77620.1"/>
    <property type="molecule type" value="Genomic_DNA"/>
</dbReference>
<dbReference type="AlphaFoldDB" id="A0A8B6HDZ9"/>
<comment type="caution">
    <text evidence="2">The sequence shown here is derived from an EMBL/GenBank/DDBJ whole genome shotgun (WGS) entry which is preliminary data.</text>
</comment>
<name>A0A8B6HDZ9_MYTGA</name>
<gene>
    <name evidence="2" type="ORF">MGAL_10B034481</name>
</gene>
<feature type="transmembrane region" description="Helical" evidence="1">
    <location>
        <begin position="355"/>
        <end position="377"/>
    </location>
</feature>
<evidence type="ECO:0000313" key="2">
    <source>
        <dbReference type="EMBL" id="VDI77620.1"/>
    </source>
</evidence>
<dbReference type="InterPro" id="IPR049352">
    <property type="entry name" value="Rost"/>
</dbReference>
<dbReference type="OrthoDB" id="419711at2759"/>
<accession>A0A8B6HDZ9</accession>